<dbReference type="RefSeq" id="WP_068004346.1">
    <property type="nucleotide sequence ID" value="NZ_CP015597.1"/>
</dbReference>
<dbReference type="EMBL" id="CP015597">
    <property type="protein sequence ID" value="ANE83502.1"/>
    <property type="molecule type" value="Genomic_DNA"/>
</dbReference>
<organism evidence="1 2">
    <name type="scientific">Mycobacterium adipatum</name>
    <dbReference type="NCBI Taxonomy" id="1682113"/>
    <lineage>
        <taxon>Bacteria</taxon>
        <taxon>Bacillati</taxon>
        <taxon>Actinomycetota</taxon>
        <taxon>Actinomycetes</taxon>
        <taxon>Mycobacteriales</taxon>
        <taxon>Mycobacteriaceae</taxon>
        <taxon>Mycobacterium</taxon>
    </lineage>
</organism>
<sequence length="321" mass="32863">MHAIKALGAVISNLLGVLGFRPVESLVVVAVQDGEAGCVMRLDLSDAASPDAPERLADLVVGGGAQGAVAVFVSAENASCAMCADEFGEQARKLSAALERRGAQLLDAVVVDRIEAGGRWRCVDNCGKGGIVDDPATSAAAAAAVVAGHRMYGSREELKATVAVDVARAAVLEPMLAGAGGPVEDVAVAVRAAVALVRRVGEGAVLSDVELAAVGAMLVDLRVRDALMTLVDCDEAGAADQLWSQLVRVLPQPFRSEALVLKSHAAYVRGEGPLAGVCLEAVQAEDPTHRMAELLDTALQSGVRPEAIRGLTAALPPAVSV</sequence>
<accession>A0A172UWP8</accession>
<name>A0A172UWP8_9MYCO</name>
<proteinExistence type="predicted"/>
<evidence type="ECO:0000313" key="1">
    <source>
        <dbReference type="EMBL" id="ANE83502.1"/>
    </source>
</evidence>
<protein>
    <recommendedName>
        <fullName evidence="3">DUF4192 domain-containing protein</fullName>
    </recommendedName>
</protein>
<keyword evidence="2" id="KW-1185">Reference proteome</keyword>
<gene>
    <name evidence="1" type="ORF">A7U43_28790</name>
</gene>
<dbReference type="AlphaFoldDB" id="A0A172UWP8"/>
<dbReference type="Proteomes" id="UP000077143">
    <property type="component" value="Plasmid pMYC1"/>
</dbReference>
<reference evidence="1 2" key="1">
    <citation type="submission" date="2016-05" db="EMBL/GenBank/DDBJ databases">
        <title>Complete genome sequence of a phthalic acid esters degrading Mycobacterium sp. YC-RL4.</title>
        <authorList>
            <person name="Ren L."/>
            <person name="Fan S."/>
            <person name="Ruth N."/>
            <person name="Jia Y."/>
            <person name="Wang J."/>
            <person name="Qiao C."/>
        </authorList>
    </citation>
    <scope>NUCLEOTIDE SEQUENCE [LARGE SCALE GENOMIC DNA]</scope>
    <source>
        <strain evidence="1 2">YC-RL4</strain>
        <plasmid evidence="2">pmyc1</plasmid>
    </source>
</reference>
<evidence type="ECO:0008006" key="3">
    <source>
        <dbReference type="Google" id="ProtNLM"/>
    </source>
</evidence>
<dbReference type="Pfam" id="PF13830">
    <property type="entry name" value="DUF4192"/>
    <property type="match status" value="1"/>
</dbReference>
<keyword evidence="1" id="KW-0614">Plasmid</keyword>
<dbReference type="InterPro" id="IPR025447">
    <property type="entry name" value="DUF4192"/>
</dbReference>
<geneLocation type="plasmid" evidence="2">
    <name>pmyc1</name>
</geneLocation>
<evidence type="ECO:0000313" key="2">
    <source>
        <dbReference type="Proteomes" id="UP000077143"/>
    </source>
</evidence>
<dbReference type="KEGG" id="madi:A7U43_28790"/>
<dbReference type="OrthoDB" id="3264463at2"/>